<dbReference type="Pfam" id="PF14111">
    <property type="entry name" value="DUF4283"/>
    <property type="match status" value="1"/>
</dbReference>
<organism evidence="3 4">
    <name type="scientific">Sesamum angolense</name>
    <dbReference type="NCBI Taxonomy" id="2727404"/>
    <lineage>
        <taxon>Eukaryota</taxon>
        <taxon>Viridiplantae</taxon>
        <taxon>Streptophyta</taxon>
        <taxon>Embryophyta</taxon>
        <taxon>Tracheophyta</taxon>
        <taxon>Spermatophyta</taxon>
        <taxon>Magnoliopsida</taxon>
        <taxon>eudicotyledons</taxon>
        <taxon>Gunneridae</taxon>
        <taxon>Pentapetalae</taxon>
        <taxon>asterids</taxon>
        <taxon>lamiids</taxon>
        <taxon>Lamiales</taxon>
        <taxon>Pedaliaceae</taxon>
        <taxon>Sesamum</taxon>
    </lineage>
</organism>
<reference evidence="3" key="1">
    <citation type="submission" date="2020-06" db="EMBL/GenBank/DDBJ databases">
        <authorList>
            <person name="Li T."/>
            <person name="Hu X."/>
            <person name="Zhang T."/>
            <person name="Song X."/>
            <person name="Zhang H."/>
            <person name="Dai N."/>
            <person name="Sheng W."/>
            <person name="Hou X."/>
            <person name="Wei L."/>
        </authorList>
    </citation>
    <scope>NUCLEOTIDE SEQUENCE</scope>
    <source>
        <strain evidence="3">K16</strain>
        <tissue evidence="3">Leaf</tissue>
    </source>
</reference>
<dbReference type="PANTHER" id="PTHR31286:SF179">
    <property type="entry name" value="RNASE H TYPE-1 DOMAIN-CONTAINING PROTEIN"/>
    <property type="match status" value="1"/>
</dbReference>
<name>A0AAE2BQP6_9LAMI</name>
<evidence type="ECO:0000313" key="3">
    <source>
        <dbReference type="EMBL" id="KAK4394249.1"/>
    </source>
</evidence>
<dbReference type="InterPro" id="IPR025558">
    <property type="entry name" value="DUF4283"/>
</dbReference>
<dbReference type="PANTHER" id="PTHR31286">
    <property type="entry name" value="GLYCINE-RICH CELL WALL STRUCTURAL PROTEIN 1.8-LIKE"/>
    <property type="match status" value="1"/>
</dbReference>
<evidence type="ECO:0000313" key="4">
    <source>
        <dbReference type="Proteomes" id="UP001289374"/>
    </source>
</evidence>
<gene>
    <name evidence="3" type="ORF">Sango_1895700</name>
</gene>
<feature type="region of interest" description="Disordered" evidence="1">
    <location>
        <begin position="1"/>
        <end position="46"/>
    </location>
</feature>
<feature type="compositionally biased region" description="Polar residues" evidence="1">
    <location>
        <begin position="20"/>
        <end position="46"/>
    </location>
</feature>
<comment type="caution">
    <text evidence="3">The sequence shown here is derived from an EMBL/GenBank/DDBJ whole genome shotgun (WGS) entry which is preliminary data.</text>
</comment>
<dbReference type="AlphaFoldDB" id="A0AAE2BQP6"/>
<evidence type="ECO:0000256" key="1">
    <source>
        <dbReference type="SAM" id="MobiDB-lite"/>
    </source>
</evidence>
<feature type="domain" description="DUF4283" evidence="2">
    <location>
        <begin position="92"/>
        <end position="173"/>
    </location>
</feature>
<dbReference type="InterPro" id="IPR040256">
    <property type="entry name" value="At4g02000-like"/>
</dbReference>
<protein>
    <recommendedName>
        <fullName evidence="2">DUF4283 domain-containing protein</fullName>
    </recommendedName>
</protein>
<dbReference type="Proteomes" id="UP001289374">
    <property type="component" value="Unassembled WGS sequence"/>
</dbReference>
<keyword evidence="4" id="KW-1185">Reference proteome</keyword>
<accession>A0AAE2BQP6</accession>
<evidence type="ECO:0000259" key="2">
    <source>
        <dbReference type="Pfam" id="PF14111"/>
    </source>
</evidence>
<sequence>MASFTFNPADFPPLTRANPAESNSAKTASFRTNQPSEIASPHSANNIPTPHHSDFCKFFLANSKPPSIGATKEINGRPTIIFSDSETQSLVANFRLALIGKFSQGIPPYSQLHWLLAKSGIKGAFTVSLINNKHALISLSNESDFTRLWLRRIWYLNGFPMRIFKWSPTFNPNHESSIVPIWVSLPEPFESTDNAIMHVDADDNSVNIAENEITIAENSISTAENSTAENENVKGDVVCNVEYVASGKGNENGLHVVDIDASISVGDDDVNAIHCVENAKVIEETETFERDEAFMGKQVQPENEIDENALNKGEKTVGIITTRPNHIIGDLWRGKKWITAENAVSLMQNLKRFGVVIKSIKEDVDKNIKRNKLAESNSTRGSLPRRNRHQLHHVRDVVRKGKSWVHWCGRGFGLQLSLAWLWAGRVFRLRLSWTGQMWAGALMGPGLVAGAWAAGRLAGSGLGKNWLGYWAGSALDVSVGLLGCWAEGWCNGRALGCCCWIVMSRQDGPSCWAEEPRLSG</sequence>
<dbReference type="EMBL" id="JACGWL010000010">
    <property type="protein sequence ID" value="KAK4394249.1"/>
    <property type="molecule type" value="Genomic_DNA"/>
</dbReference>
<proteinExistence type="predicted"/>
<reference evidence="3" key="2">
    <citation type="journal article" date="2024" name="Plant">
        <title>Genomic evolution and insights into agronomic trait innovations of Sesamum species.</title>
        <authorList>
            <person name="Miao H."/>
            <person name="Wang L."/>
            <person name="Qu L."/>
            <person name="Liu H."/>
            <person name="Sun Y."/>
            <person name="Le M."/>
            <person name="Wang Q."/>
            <person name="Wei S."/>
            <person name="Zheng Y."/>
            <person name="Lin W."/>
            <person name="Duan Y."/>
            <person name="Cao H."/>
            <person name="Xiong S."/>
            <person name="Wang X."/>
            <person name="Wei L."/>
            <person name="Li C."/>
            <person name="Ma Q."/>
            <person name="Ju M."/>
            <person name="Zhao R."/>
            <person name="Li G."/>
            <person name="Mu C."/>
            <person name="Tian Q."/>
            <person name="Mei H."/>
            <person name="Zhang T."/>
            <person name="Gao T."/>
            <person name="Zhang H."/>
        </authorList>
    </citation>
    <scope>NUCLEOTIDE SEQUENCE</scope>
    <source>
        <strain evidence="3">K16</strain>
    </source>
</reference>